<keyword evidence="3" id="KW-0808">Transferase</keyword>
<dbReference type="InterPro" id="IPR000121">
    <property type="entry name" value="PEP_util_C"/>
</dbReference>
<dbReference type="GO" id="GO:0046872">
    <property type="term" value="F:metal ion binding"/>
    <property type="evidence" value="ECO:0007669"/>
    <property type="project" value="UniProtKB-KW"/>
</dbReference>
<reference evidence="3 4" key="1">
    <citation type="submission" date="2018-06" db="EMBL/GenBank/DDBJ databases">
        <authorList>
            <consortium name="Pathogen Informatics"/>
            <person name="Doyle S."/>
        </authorList>
    </citation>
    <scope>NUCLEOTIDE SEQUENCE [LARGE SCALE GENOMIC DNA]</scope>
    <source>
        <strain evidence="3 4">NCTC10429</strain>
    </source>
</reference>
<feature type="domain" description="PEP-utilising enzyme C-terminal" evidence="2">
    <location>
        <begin position="1"/>
        <end position="49"/>
    </location>
</feature>
<sequence>MIPMISSMEEILWVKEKLAEAKQQLRNEHIPFDEKIQLGIMLEVPSVSSSSINAAKRLISLVLVVMT</sequence>
<dbReference type="InterPro" id="IPR050499">
    <property type="entry name" value="PEP-utilizing_PTS_enzyme"/>
</dbReference>
<dbReference type="InterPro" id="IPR040442">
    <property type="entry name" value="Pyrv_kinase-like_dom_sf"/>
</dbReference>
<dbReference type="EC" id="2.7.3.9" evidence="3"/>
<accession>A0A377BMN9</accession>
<organism evidence="3 4">
    <name type="scientific">Escherichia coli</name>
    <dbReference type="NCBI Taxonomy" id="562"/>
    <lineage>
        <taxon>Bacteria</taxon>
        <taxon>Pseudomonadati</taxon>
        <taxon>Pseudomonadota</taxon>
        <taxon>Gammaproteobacteria</taxon>
        <taxon>Enterobacterales</taxon>
        <taxon>Enterobacteriaceae</taxon>
        <taxon>Escherichia</taxon>
    </lineage>
</organism>
<proteinExistence type="predicted"/>
<protein>
    <submittedName>
        <fullName evidence="3">Multiphosphoryl transfer protein 2 [includes phosphoenolpyruvate-protein phosphotransferasephosphocarrier protein Hpr fructose-like specific PTS system EIIA component]</fullName>
        <ecNumber evidence="3">2.7.3.9</ecNumber>
    </submittedName>
</protein>
<dbReference type="Gene3D" id="3.20.20.60">
    <property type="entry name" value="Phosphoenolpyruvate-binding domains"/>
    <property type="match status" value="1"/>
</dbReference>
<dbReference type="InterPro" id="IPR015813">
    <property type="entry name" value="Pyrv/PenolPyrv_kinase-like_dom"/>
</dbReference>
<gene>
    <name evidence="3" type="primary">ptsA_4</name>
    <name evidence="3" type="ORF">NCTC10429_00150</name>
</gene>
<dbReference type="SUPFAM" id="SSF51621">
    <property type="entry name" value="Phosphoenolpyruvate/pyruvate domain"/>
    <property type="match status" value="1"/>
</dbReference>
<dbReference type="AlphaFoldDB" id="A0A377BMN9"/>
<evidence type="ECO:0000259" key="2">
    <source>
        <dbReference type="Pfam" id="PF02896"/>
    </source>
</evidence>
<name>A0A377BMN9_ECOLX</name>
<dbReference type="EMBL" id="UGEX01000001">
    <property type="protein sequence ID" value="STL72173.1"/>
    <property type="molecule type" value="Genomic_DNA"/>
</dbReference>
<evidence type="ECO:0000313" key="4">
    <source>
        <dbReference type="Proteomes" id="UP000254088"/>
    </source>
</evidence>
<keyword evidence="1" id="KW-0479">Metal-binding</keyword>
<dbReference type="GO" id="GO:0008965">
    <property type="term" value="F:phosphoenolpyruvate-protein phosphotransferase activity"/>
    <property type="evidence" value="ECO:0007669"/>
    <property type="project" value="UniProtKB-EC"/>
</dbReference>
<dbReference type="Pfam" id="PF02896">
    <property type="entry name" value="PEP-utilizers_C"/>
    <property type="match status" value="1"/>
</dbReference>
<dbReference type="PANTHER" id="PTHR46244:SF4">
    <property type="entry name" value="MULTIPHOSPHORYL TRANSFER PROTEIN 1-RELATED"/>
    <property type="match status" value="1"/>
</dbReference>
<evidence type="ECO:0000256" key="1">
    <source>
        <dbReference type="ARBA" id="ARBA00022723"/>
    </source>
</evidence>
<keyword evidence="3" id="KW-0670">Pyruvate</keyword>
<evidence type="ECO:0000313" key="3">
    <source>
        <dbReference type="EMBL" id="STL72173.1"/>
    </source>
</evidence>
<dbReference type="PANTHER" id="PTHR46244">
    <property type="entry name" value="PHOSPHOENOLPYRUVATE-PROTEIN PHOSPHOTRANSFERASE"/>
    <property type="match status" value="1"/>
</dbReference>
<dbReference type="Proteomes" id="UP000254088">
    <property type="component" value="Unassembled WGS sequence"/>
</dbReference>